<keyword evidence="3" id="KW-1185">Reference proteome</keyword>
<name>A0AA49H1V0_9CAUD</name>
<evidence type="ECO:0000313" key="1">
    <source>
        <dbReference type="EMBL" id="UMO76203.1"/>
    </source>
</evidence>
<dbReference type="GeneID" id="77926986"/>
<proteinExistence type="predicted"/>
<sequence length="62" mass="6820">MKIPSGYTIMTDSEARSASLALEGENFNYVSAGTIKNGEVTRFNLIKQSEPVRKVCPNSLVR</sequence>
<gene>
    <name evidence="2" type="primary">268</name>
    <name evidence="1" type="synonym">12</name>
    <name evidence="1" type="ORF">SEA_TOMAS_12</name>
    <name evidence="2" type="ORF">SEA_TOMAS_268</name>
</gene>
<protein>
    <submittedName>
        <fullName evidence="2">Uncharacterized protein</fullName>
    </submittedName>
</protein>
<reference evidence="2" key="1">
    <citation type="submission" date="2021-12" db="EMBL/GenBank/DDBJ databases">
        <authorList>
            <person name="Khadka S."/>
            <person name="Uribe D.A."/>
            <person name="Klipsch I.N."/>
            <person name="Rene S.R."/>
            <person name="Jimenez M.L."/>
            <person name="Saini B.K."/>
            <person name="Zugasti M."/>
            <person name="Bullon R.M."/>
            <person name="Sharp C.D."/>
            <person name="Kapinga K.O."/>
            <person name="Warner C.P."/>
            <person name="Sarinana J."/>
            <person name="Jimenez A."/>
            <person name="Layton S.R."/>
            <person name="Nayek S."/>
            <person name="Hughes L.E."/>
            <person name="Garlena R.A."/>
            <person name="Russell D.A."/>
            <person name="Jacobs-Sera D."/>
            <person name="Hatfull G.F."/>
        </authorList>
    </citation>
    <scope>NUCLEOTIDE SEQUENCE</scope>
</reference>
<accession>A0AA49H1V0</accession>
<dbReference type="Proteomes" id="UP001202581">
    <property type="component" value="Segment"/>
</dbReference>
<dbReference type="KEGG" id="vg:77926986"/>
<dbReference type="EMBL" id="OL829978">
    <property type="protein sequence ID" value="UMO76411.1"/>
    <property type="molecule type" value="Genomic_DNA"/>
</dbReference>
<organism evidence="2 3">
    <name type="scientific">Streptomyces phage Tomas</name>
    <dbReference type="NCBI Taxonomy" id="2914443"/>
    <lineage>
        <taxon>Viruses</taxon>
        <taxon>Duplodnaviria</taxon>
        <taxon>Heunggongvirae</taxon>
        <taxon>Uroviricota</taxon>
        <taxon>Caudoviricetes</taxon>
        <taxon>Stanwilliamsviridae</taxon>
        <taxon>Boydwoodruffvirinae</taxon>
        <taxon>Tomasvirus</taxon>
        <taxon>Tomasvirus tomas</taxon>
    </lineage>
</organism>
<dbReference type="RefSeq" id="YP_010651350.1">
    <property type="nucleotide sequence ID" value="NC_070781.1"/>
</dbReference>
<dbReference type="EMBL" id="OL829978">
    <property type="protein sequence ID" value="UMO76203.1"/>
    <property type="molecule type" value="Genomic_DNA"/>
</dbReference>
<evidence type="ECO:0000313" key="3">
    <source>
        <dbReference type="Proteomes" id="UP001202581"/>
    </source>
</evidence>
<evidence type="ECO:0000313" key="2">
    <source>
        <dbReference type="EMBL" id="UMO76411.1"/>
    </source>
</evidence>